<feature type="domain" description="Short NACHT-associated C-terminal" evidence="2">
    <location>
        <begin position="453"/>
        <end position="658"/>
    </location>
</feature>
<evidence type="ECO:0000259" key="2">
    <source>
        <dbReference type="Pfam" id="PF22711"/>
    </source>
</evidence>
<dbReference type="PANTHER" id="PTHR46844">
    <property type="entry name" value="SLR5058 PROTEIN"/>
    <property type="match status" value="1"/>
</dbReference>
<dbReference type="InterPro" id="IPR007111">
    <property type="entry name" value="NACHT_NTPase"/>
</dbReference>
<dbReference type="RefSeq" id="WP_100542969.1">
    <property type="nucleotide sequence ID" value="NZ_PHQY01000587.1"/>
</dbReference>
<dbReference type="PANTHER" id="PTHR46844:SF1">
    <property type="entry name" value="SLR5058 PROTEIN"/>
    <property type="match status" value="1"/>
</dbReference>
<dbReference type="EMBL" id="PHQY01000587">
    <property type="protein sequence ID" value="PJO43821.1"/>
    <property type="molecule type" value="Genomic_DNA"/>
</dbReference>
<dbReference type="Pfam" id="PF22711">
    <property type="entry name" value="SNaCT5"/>
    <property type="match status" value="1"/>
</dbReference>
<dbReference type="InterPro" id="IPR027417">
    <property type="entry name" value="P-loop_NTPase"/>
</dbReference>
<proteinExistence type="predicted"/>
<dbReference type="InterPro" id="IPR055036">
    <property type="entry name" value="SNaCT5"/>
</dbReference>
<evidence type="ECO:0000259" key="1">
    <source>
        <dbReference type="Pfam" id="PF05729"/>
    </source>
</evidence>
<feature type="domain" description="NACHT" evidence="1">
    <location>
        <begin position="118"/>
        <end position="255"/>
    </location>
</feature>
<organism evidence="3 4">
    <name type="scientific">Lysinibacillus xylanilyticus</name>
    <dbReference type="NCBI Taxonomy" id="582475"/>
    <lineage>
        <taxon>Bacteria</taxon>
        <taxon>Bacillati</taxon>
        <taxon>Bacillota</taxon>
        <taxon>Bacilli</taxon>
        <taxon>Bacillales</taxon>
        <taxon>Bacillaceae</taxon>
        <taxon>Lysinibacillus</taxon>
    </lineage>
</organism>
<evidence type="ECO:0000313" key="3">
    <source>
        <dbReference type="EMBL" id="PJO43821.1"/>
    </source>
</evidence>
<reference evidence="3 4" key="1">
    <citation type="submission" date="2017-11" db="EMBL/GenBank/DDBJ databases">
        <title>Bacterial isolate from king chilli rhizosphere.</title>
        <authorList>
            <person name="Takhelmayum P."/>
            <person name="Sarangthem I."/>
        </authorList>
    </citation>
    <scope>NUCLEOTIDE SEQUENCE [LARGE SCALE GENOMIC DNA]</scope>
    <source>
        <strain evidence="4">t26</strain>
    </source>
</reference>
<name>A0A2M9Q6W2_9BACI</name>
<dbReference type="Pfam" id="PF05729">
    <property type="entry name" value="NACHT"/>
    <property type="match status" value="1"/>
</dbReference>
<dbReference type="Gene3D" id="3.40.50.300">
    <property type="entry name" value="P-loop containing nucleotide triphosphate hydrolases"/>
    <property type="match status" value="1"/>
</dbReference>
<sequence>MNTNLDIVKNVAPVLTPFISSVVEVWIKPKLQELYKKNKLFNNLYENAFEDKFKDYLKRAYERNNVMNTIVFQNRPKSLEDLYVPLTLRSSHSSEEILINKYQEDFVNKYKKFVITDSAGMGKSTLLKRMFTDSMKSNVGVPIFIELRKLSSTNKLIDEIFKELNPIDDEFDRSFVLNLIEKGDFIFFLDGYDEIPLEHRINVTVDLQSFISKASDNIFILSSRPQSAIASFADFYEFKIKPLEINEAFALLKKYDETNTLAEQIINIISKDKNSENLKEFLINPLMVSLLFKGYEYKQTISYKKSIFYRQVYDALYENHDLTKGGAFVHEKLSGLDIEEFHAVLRIAAYLTWKVGKVEYDRDEIIKFLTKARSYTNIKFMESKFLEDLVANVPLFYKEGNLYRWKHKSLQEYFSAQYICTDSKDLQEKILSNIYSSLNFDSYLNVIDLCYDIDYKTFRRSIIYKFVCEALNYDHENYKYFNEIKRESLLKRKQLTCRNRYFILTNVNLDRNDTKDDHGLFFNISREGETFVQNNYYEMIKEYEINSITHSNNDNGVVLHYEKINNKILDLFYSKGENFIEIANDFESEDISFEINKIIKPTTETHCQMINDNPSSIFNQKENFELINQLIINTIELSDFYIINFDKLREIKKEIEREKDALKEDELSLF</sequence>
<dbReference type="AlphaFoldDB" id="A0A2M9Q6W2"/>
<evidence type="ECO:0000313" key="4">
    <source>
        <dbReference type="Proteomes" id="UP000232101"/>
    </source>
</evidence>
<dbReference type="SUPFAM" id="SSF52540">
    <property type="entry name" value="P-loop containing nucleoside triphosphate hydrolases"/>
    <property type="match status" value="1"/>
</dbReference>
<dbReference type="Proteomes" id="UP000232101">
    <property type="component" value="Unassembled WGS sequence"/>
</dbReference>
<gene>
    <name evidence="3" type="ORF">CWD94_10235</name>
</gene>
<protein>
    <submittedName>
        <fullName evidence="3">Uncharacterized protein</fullName>
    </submittedName>
</protein>
<accession>A0A2M9Q6W2</accession>
<comment type="caution">
    <text evidence="3">The sequence shown here is derived from an EMBL/GenBank/DDBJ whole genome shotgun (WGS) entry which is preliminary data.</text>
</comment>